<evidence type="ECO:0000256" key="2">
    <source>
        <dbReference type="ARBA" id="ARBA00022840"/>
    </source>
</evidence>
<accession>A0ABS7UKR8</accession>
<dbReference type="SUPFAM" id="SSF52540">
    <property type="entry name" value="P-loop containing nucleoside triphosphate hydrolases"/>
    <property type="match status" value="1"/>
</dbReference>
<dbReference type="InterPro" id="IPR002716">
    <property type="entry name" value="PIN_dom"/>
</dbReference>
<evidence type="ECO:0000256" key="1">
    <source>
        <dbReference type="ARBA" id="ARBA00022741"/>
    </source>
</evidence>
<dbReference type="SMART" id="SM00670">
    <property type="entry name" value="PINc"/>
    <property type="match status" value="1"/>
</dbReference>
<gene>
    <name evidence="4" type="ORF">K9V48_00430</name>
</gene>
<evidence type="ECO:0000313" key="4">
    <source>
        <dbReference type="EMBL" id="MBZ5748751.1"/>
    </source>
</evidence>
<dbReference type="Gene3D" id="3.40.50.1010">
    <property type="entry name" value="5'-nuclease"/>
    <property type="match status" value="1"/>
</dbReference>
<dbReference type="Pfam" id="PF02562">
    <property type="entry name" value="PhoH"/>
    <property type="match status" value="1"/>
</dbReference>
<evidence type="ECO:0000313" key="5">
    <source>
        <dbReference type="Proteomes" id="UP001165287"/>
    </source>
</evidence>
<dbReference type="EMBL" id="JAIQUM010000001">
    <property type="protein sequence ID" value="MBZ5748751.1"/>
    <property type="molecule type" value="Genomic_DNA"/>
</dbReference>
<proteinExistence type="predicted"/>
<dbReference type="PANTHER" id="PTHR30473">
    <property type="entry name" value="PROTEIN PHOH"/>
    <property type="match status" value="1"/>
</dbReference>
<dbReference type="CDD" id="cd09883">
    <property type="entry name" value="PIN_VapC_PhoHL-ATPase"/>
    <property type="match status" value="1"/>
</dbReference>
<dbReference type="InterPro" id="IPR003714">
    <property type="entry name" value="PhoH"/>
</dbReference>
<dbReference type="InterPro" id="IPR027417">
    <property type="entry name" value="P-loop_NTPase"/>
</dbReference>
<sequence length="442" mass="49930">MRKIYVLDTNVLLQDPNSIFSFEENEVIIPAVVLEEVDSKKRYMDEIGRNARQVSKLIDQLRETGKLHEKIPLPNGGSLRIELNHRSFHQLQEIFVEKTNDNRILAVAKNLSLEEQTKENGRAVILVSKDTLVRVKADAIGLIAEDFLSDRVVEIDHIYTGFLDLYISNDNLNRFYEKNELILSELTNHPFYPNQFVIMKDSLGGSSSAIGKVDHSGKKIQRLVFDHDHIWGIRPRNVQQTMALELLLRTDLPLVTLIGKAGTGKTLLALAAGLMQTEDLGTYKKLLVARPIVPVGKDLGFLPGEKEEKLRPWMQPIFDNLEYLFNTKKPGELDAILAGMGSIEVEALTYIRGRSIPDQIILIDEAQNLTKHEVKTILTRVGERSKIVLMGDPEQIDHPYLDEYNNGLTYVVEKFKDQPIAGHIRLVKGERSGLAQLAADLL</sequence>
<keyword evidence="1" id="KW-0547">Nucleotide-binding</keyword>
<organism evidence="4 5">
    <name type="scientific">Metabacillus rhizolycopersici</name>
    <dbReference type="NCBI Taxonomy" id="2875709"/>
    <lineage>
        <taxon>Bacteria</taxon>
        <taxon>Bacillati</taxon>
        <taxon>Bacillota</taxon>
        <taxon>Bacilli</taxon>
        <taxon>Bacillales</taxon>
        <taxon>Bacillaceae</taxon>
        <taxon>Metabacillus</taxon>
    </lineage>
</organism>
<feature type="domain" description="PIN" evidence="3">
    <location>
        <begin position="3"/>
        <end position="135"/>
    </location>
</feature>
<dbReference type="Proteomes" id="UP001165287">
    <property type="component" value="Unassembled WGS sequence"/>
</dbReference>
<dbReference type="PANTHER" id="PTHR30473:SF2">
    <property type="entry name" value="PIN DOMAIN-CONTAINING PROTEIN"/>
    <property type="match status" value="1"/>
</dbReference>
<keyword evidence="5" id="KW-1185">Reference proteome</keyword>
<evidence type="ECO:0000259" key="3">
    <source>
        <dbReference type="SMART" id="SM00670"/>
    </source>
</evidence>
<keyword evidence="2" id="KW-0067">ATP-binding</keyword>
<dbReference type="InterPro" id="IPR051451">
    <property type="entry name" value="PhoH2-like"/>
</dbReference>
<name>A0ABS7UKR8_9BACI</name>
<dbReference type="RefSeq" id="WP_224135848.1">
    <property type="nucleotide sequence ID" value="NZ_JAIQUM010000001.1"/>
</dbReference>
<comment type="caution">
    <text evidence="4">The sequence shown here is derived from an EMBL/GenBank/DDBJ whole genome shotgun (WGS) entry which is preliminary data.</text>
</comment>
<dbReference type="Pfam" id="PF13638">
    <property type="entry name" value="PIN_4"/>
    <property type="match status" value="1"/>
</dbReference>
<dbReference type="Gene3D" id="3.40.50.300">
    <property type="entry name" value="P-loop containing nucleotide triphosphate hydrolases"/>
    <property type="match status" value="1"/>
</dbReference>
<protein>
    <submittedName>
        <fullName evidence="4">PhoH family protein</fullName>
    </submittedName>
</protein>
<reference evidence="4" key="1">
    <citation type="submission" date="2024-05" db="EMBL/GenBank/DDBJ databases">
        <title>Metabacillus sp. nov., isolated from the rhizosphere soil of tomato plants.</title>
        <authorList>
            <person name="Ma R."/>
        </authorList>
    </citation>
    <scope>NUCLEOTIDE SEQUENCE</scope>
    <source>
        <strain evidence="4">DBTR6</strain>
    </source>
</reference>